<evidence type="ECO:0000256" key="12">
    <source>
        <dbReference type="ARBA" id="ARBA00023239"/>
    </source>
</evidence>
<dbReference type="Gene3D" id="3.90.1150.10">
    <property type="entry name" value="Aspartate Aminotransferase, domain 1"/>
    <property type="match status" value="1"/>
</dbReference>
<dbReference type="GO" id="GO:0005789">
    <property type="term" value="C:endoplasmic reticulum membrane"/>
    <property type="evidence" value="ECO:0007669"/>
    <property type="project" value="UniProtKB-SubCell"/>
</dbReference>
<dbReference type="FunFam" id="6.10.140.2150:FF:000001">
    <property type="entry name" value="Sphingosine-1-phosphate lyase 1"/>
    <property type="match status" value="1"/>
</dbReference>
<dbReference type="FunFam" id="3.40.640.10:FF:000020">
    <property type="entry name" value="sphingosine-1-phosphate lyase 1"/>
    <property type="match status" value="1"/>
</dbReference>
<dbReference type="Gene3D" id="3.40.640.10">
    <property type="entry name" value="Type I PLP-dependent aspartate aminotransferase-like (Major domain)"/>
    <property type="match status" value="1"/>
</dbReference>
<feature type="modified residue" description="N6-(pyridoxal phosphate)lysine" evidence="16">
    <location>
        <position position="354"/>
    </location>
</feature>
<comment type="similarity">
    <text evidence="13">Belongs to the group II decarboxylase family. Sphingosine-1-phosphate lyase subfamily.</text>
</comment>
<dbReference type="SUPFAM" id="SSF53383">
    <property type="entry name" value="PLP-dependent transferases"/>
    <property type="match status" value="1"/>
</dbReference>
<proteinExistence type="inferred from homology"/>
<reference evidence="19" key="1">
    <citation type="journal article" date="2018" name="Nat. Microbiol.">
        <title>Leveraging single-cell genomics to expand the fungal tree of life.</title>
        <authorList>
            <person name="Ahrendt S.R."/>
            <person name="Quandt C.A."/>
            <person name="Ciobanu D."/>
            <person name="Clum A."/>
            <person name="Salamov A."/>
            <person name="Andreopoulos B."/>
            <person name="Cheng J.F."/>
            <person name="Woyke T."/>
            <person name="Pelin A."/>
            <person name="Henrissat B."/>
            <person name="Reynolds N.K."/>
            <person name="Benny G.L."/>
            <person name="Smith M.E."/>
            <person name="James T.Y."/>
            <person name="Grigoriev I.V."/>
        </authorList>
    </citation>
    <scope>NUCLEOTIDE SEQUENCE [LARGE SCALE GENOMIC DNA]</scope>
    <source>
        <strain evidence="19">RSA 468</strain>
    </source>
</reference>
<evidence type="ECO:0000256" key="10">
    <source>
        <dbReference type="ARBA" id="ARBA00023098"/>
    </source>
</evidence>
<dbReference type="STRING" id="215637.A0A4P9ZU53"/>
<dbReference type="GO" id="GO:0030170">
    <property type="term" value="F:pyridoxal phosphate binding"/>
    <property type="evidence" value="ECO:0007669"/>
    <property type="project" value="InterPro"/>
</dbReference>
<accession>A0A4P9ZU53</accession>
<dbReference type="InterPro" id="IPR002129">
    <property type="entry name" value="PyrdxlP-dep_de-COase"/>
</dbReference>
<evidence type="ECO:0000256" key="9">
    <source>
        <dbReference type="ARBA" id="ARBA00022989"/>
    </source>
</evidence>
<comment type="subcellular location">
    <subcellularLocation>
        <location evidence="2">Endoplasmic reticulum membrane</location>
        <topology evidence="2">Single-pass membrane protein</topology>
    </subcellularLocation>
</comment>
<dbReference type="AlphaFoldDB" id="A0A4P9ZU53"/>
<dbReference type="InterPro" id="IPR015422">
    <property type="entry name" value="PyrdxlP-dep_Trfase_small"/>
</dbReference>
<dbReference type="EC" id="4.1.2.27" evidence="14"/>
<evidence type="ECO:0000256" key="4">
    <source>
        <dbReference type="ARBA" id="ARBA00004991"/>
    </source>
</evidence>
<dbReference type="Pfam" id="PF00282">
    <property type="entry name" value="Pyridoxal_deC"/>
    <property type="match status" value="1"/>
</dbReference>
<dbReference type="GO" id="GO:0019752">
    <property type="term" value="P:carboxylic acid metabolic process"/>
    <property type="evidence" value="ECO:0007669"/>
    <property type="project" value="InterPro"/>
</dbReference>
<dbReference type="InterPro" id="IPR050477">
    <property type="entry name" value="GrpII_AminoAcid_Decarb"/>
</dbReference>
<evidence type="ECO:0000256" key="17">
    <source>
        <dbReference type="RuleBase" id="RU000382"/>
    </source>
</evidence>
<evidence type="ECO:0000256" key="1">
    <source>
        <dbReference type="ARBA" id="ARBA00001933"/>
    </source>
</evidence>
<evidence type="ECO:0000256" key="5">
    <source>
        <dbReference type="ARBA" id="ARBA00022692"/>
    </source>
</evidence>
<keyword evidence="5" id="KW-0812">Transmembrane</keyword>
<comment type="pathway">
    <text evidence="4">Sphingolipid metabolism.</text>
</comment>
<dbReference type="PANTHER" id="PTHR42735">
    <property type="match status" value="1"/>
</dbReference>
<evidence type="ECO:0000256" key="15">
    <source>
        <dbReference type="ARBA" id="ARBA00042568"/>
    </source>
</evidence>
<evidence type="ECO:0000256" key="13">
    <source>
        <dbReference type="ARBA" id="ARBA00038302"/>
    </source>
</evidence>
<keyword evidence="12 17" id="KW-0456">Lyase</keyword>
<evidence type="ECO:0000256" key="6">
    <source>
        <dbReference type="ARBA" id="ARBA00022824"/>
    </source>
</evidence>
<evidence type="ECO:0000313" key="19">
    <source>
        <dbReference type="Proteomes" id="UP000268162"/>
    </source>
</evidence>
<evidence type="ECO:0000256" key="8">
    <source>
        <dbReference type="ARBA" id="ARBA00022919"/>
    </source>
</evidence>
<evidence type="ECO:0000313" key="18">
    <source>
        <dbReference type="EMBL" id="RKP36381.1"/>
    </source>
</evidence>
<evidence type="ECO:0000256" key="3">
    <source>
        <dbReference type="ARBA" id="ARBA00004760"/>
    </source>
</evidence>
<keyword evidence="8" id="KW-0746">Sphingolipid metabolism</keyword>
<keyword evidence="9" id="KW-1133">Transmembrane helix</keyword>
<keyword evidence="11" id="KW-0472">Membrane</keyword>
<keyword evidence="19" id="KW-1185">Reference proteome</keyword>
<evidence type="ECO:0000256" key="11">
    <source>
        <dbReference type="ARBA" id="ARBA00023136"/>
    </source>
</evidence>
<comment type="cofactor">
    <cofactor evidence="1 16 17">
        <name>pyridoxal 5'-phosphate</name>
        <dbReference type="ChEBI" id="CHEBI:597326"/>
    </cofactor>
</comment>
<keyword evidence="10" id="KW-0443">Lipid metabolism</keyword>
<comment type="pathway">
    <text evidence="3">Lipid metabolism; sphingolipid metabolism.</text>
</comment>
<protein>
    <recommendedName>
        <fullName evidence="14">sphinganine-1-phosphate aldolase</fullName>
        <ecNumber evidence="14">4.1.2.27</ecNumber>
    </recommendedName>
    <alternativeName>
        <fullName evidence="15">Sphingosine-1-phosphate aldolase</fullName>
    </alternativeName>
</protein>
<sequence length="554" mass="60672">MANAPSTSAGGYLLSHVNWSGCASYVWANPRRALVNAVGAYYISRYILRLTRRLAVQGVRRTLASLYHWSAGVMVRGLRTIPGAHAAIDRQVNKTILEIEQTVAPEMKNEPRYVALPAESMSTDHVLAELERRSEMDNKWQNGKQSGTVYHGGEDIRRITTQAFSLFSVSNPLHPEVFPGLRRIEAEIVAMVLEMYHAPPEAAGTTTSGGTESIVMAVRANLVWAKEHRGVTEPEMIVPVTAHAAFDKAAEYFGINLIHIPIDADTKRVNLTLVKRAINRNTIMLVGSAPNFPHGIVDDIAELSHLAEKYRIGLHVDCCLGGFLLPFMDQAGYPIAPFDFRLPGVTSISCDTHKYGFAPKGSSVVMYRTRALRQAQYFVSTDWTGGIYASPTIAGSRPGALLAGCWAAMLHMGTAGYVRSTKYIVQAARHVAESIRTDFASDLYLMGDPQVSVVAFGAYAHLNLYGVNDEMNARGWGLNVLQFPTCVHFCFTLMSAPMADQFLTDLKAAVEQVKAHPDQYKEGSAAIYGLATTVPDRSIVGDIAKGFVNSLYKV</sequence>
<evidence type="ECO:0000256" key="7">
    <source>
        <dbReference type="ARBA" id="ARBA00022898"/>
    </source>
</evidence>
<keyword evidence="7 16" id="KW-0663">Pyridoxal phosphate</keyword>
<dbReference type="PANTHER" id="PTHR42735:SF6">
    <property type="entry name" value="SPHINGOSINE-1-PHOSPHATE LYASE 1"/>
    <property type="match status" value="1"/>
</dbReference>
<evidence type="ECO:0000256" key="16">
    <source>
        <dbReference type="PIRSR" id="PIRSR602129-50"/>
    </source>
</evidence>
<dbReference type="InterPro" id="IPR015421">
    <property type="entry name" value="PyrdxlP-dep_Trfase_major"/>
</dbReference>
<dbReference type="EMBL" id="ML002663">
    <property type="protein sequence ID" value="RKP36381.1"/>
    <property type="molecule type" value="Genomic_DNA"/>
</dbReference>
<dbReference type="Proteomes" id="UP000268162">
    <property type="component" value="Unassembled WGS sequence"/>
</dbReference>
<keyword evidence="6" id="KW-0256">Endoplasmic reticulum</keyword>
<dbReference type="Gene3D" id="6.10.140.2150">
    <property type="match status" value="1"/>
</dbReference>
<evidence type="ECO:0000256" key="2">
    <source>
        <dbReference type="ARBA" id="ARBA00004389"/>
    </source>
</evidence>
<dbReference type="OrthoDB" id="10254570at2759"/>
<name>A0A4P9ZU53_9FUNG</name>
<gene>
    <name evidence="18" type="ORF">BJ085DRAFT_35884</name>
</gene>
<organism evidence="18 19">
    <name type="scientific">Dimargaris cristalligena</name>
    <dbReference type="NCBI Taxonomy" id="215637"/>
    <lineage>
        <taxon>Eukaryota</taxon>
        <taxon>Fungi</taxon>
        <taxon>Fungi incertae sedis</taxon>
        <taxon>Zoopagomycota</taxon>
        <taxon>Kickxellomycotina</taxon>
        <taxon>Dimargaritomycetes</taxon>
        <taxon>Dimargaritales</taxon>
        <taxon>Dimargaritaceae</taxon>
        <taxon>Dimargaris</taxon>
    </lineage>
</organism>
<dbReference type="InterPro" id="IPR015424">
    <property type="entry name" value="PyrdxlP-dep_Trfase"/>
</dbReference>
<dbReference type="GO" id="GO:0030149">
    <property type="term" value="P:sphingolipid catabolic process"/>
    <property type="evidence" value="ECO:0007669"/>
    <property type="project" value="TreeGrafter"/>
</dbReference>
<dbReference type="GO" id="GO:0008117">
    <property type="term" value="F:sphinganine-1-phosphate aldolase activity"/>
    <property type="evidence" value="ECO:0007669"/>
    <property type="project" value="UniProtKB-EC"/>
</dbReference>
<evidence type="ECO:0000256" key="14">
    <source>
        <dbReference type="ARBA" id="ARBA00038965"/>
    </source>
</evidence>